<evidence type="ECO:0000313" key="2">
    <source>
        <dbReference type="Proteomes" id="UP000053257"/>
    </source>
</evidence>
<sequence length="160" mass="16759">MSVGAQPWQQHAVAAGRPVAHAPPSLLSPSRHVPSPLSLSLTAHVRLSLSLPAPWPTFVRALPSPVVPGEQHGLRQPSLPALPAPSAPALHAPYAPAWLSPPSLYVCVRVRPLAPSPRQDACDAPRPCEPFPLLGPFATPPSVRGPLPASFCSLLPELPA</sequence>
<dbReference type="EMBL" id="KN840513">
    <property type="protein sequence ID" value="KIP06662.1"/>
    <property type="molecule type" value="Genomic_DNA"/>
</dbReference>
<dbReference type="Proteomes" id="UP000053257">
    <property type="component" value="Unassembled WGS sequence"/>
</dbReference>
<reference evidence="1 2" key="1">
    <citation type="journal article" date="2014" name="PLoS Genet.">
        <title>Analysis of the Phlebiopsis gigantea genome, transcriptome and secretome provides insight into its pioneer colonization strategies of wood.</title>
        <authorList>
            <person name="Hori C."/>
            <person name="Ishida T."/>
            <person name="Igarashi K."/>
            <person name="Samejima M."/>
            <person name="Suzuki H."/>
            <person name="Master E."/>
            <person name="Ferreira P."/>
            <person name="Ruiz-Duenas F.J."/>
            <person name="Held B."/>
            <person name="Canessa P."/>
            <person name="Larrondo L.F."/>
            <person name="Schmoll M."/>
            <person name="Druzhinina I.S."/>
            <person name="Kubicek C.P."/>
            <person name="Gaskell J.A."/>
            <person name="Kersten P."/>
            <person name="St John F."/>
            <person name="Glasner J."/>
            <person name="Sabat G."/>
            <person name="Splinter BonDurant S."/>
            <person name="Syed K."/>
            <person name="Yadav J."/>
            <person name="Mgbeahuruike A.C."/>
            <person name="Kovalchuk A."/>
            <person name="Asiegbu F.O."/>
            <person name="Lackner G."/>
            <person name="Hoffmeister D."/>
            <person name="Rencoret J."/>
            <person name="Gutierrez A."/>
            <person name="Sun H."/>
            <person name="Lindquist E."/>
            <person name="Barry K."/>
            <person name="Riley R."/>
            <person name="Grigoriev I.V."/>
            <person name="Henrissat B."/>
            <person name="Kues U."/>
            <person name="Berka R.M."/>
            <person name="Martinez A.T."/>
            <person name="Covert S.F."/>
            <person name="Blanchette R.A."/>
            <person name="Cullen D."/>
        </authorList>
    </citation>
    <scope>NUCLEOTIDE SEQUENCE [LARGE SCALE GENOMIC DNA]</scope>
    <source>
        <strain evidence="1 2">11061_1 CR5-6</strain>
    </source>
</reference>
<evidence type="ECO:0000313" key="1">
    <source>
        <dbReference type="EMBL" id="KIP06662.1"/>
    </source>
</evidence>
<dbReference type="HOGENOM" id="CLU_1652810_0_0_1"/>
<accession>A0A0C3S799</accession>
<name>A0A0C3S799_PHLG1</name>
<organism evidence="1 2">
    <name type="scientific">Phlebiopsis gigantea (strain 11061_1 CR5-6)</name>
    <name type="common">White-rot fungus</name>
    <name type="synonym">Peniophora gigantea</name>
    <dbReference type="NCBI Taxonomy" id="745531"/>
    <lineage>
        <taxon>Eukaryota</taxon>
        <taxon>Fungi</taxon>
        <taxon>Dikarya</taxon>
        <taxon>Basidiomycota</taxon>
        <taxon>Agaricomycotina</taxon>
        <taxon>Agaricomycetes</taxon>
        <taxon>Polyporales</taxon>
        <taxon>Phanerochaetaceae</taxon>
        <taxon>Phlebiopsis</taxon>
    </lineage>
</organism>
<protein>
    <submittedName>
        <fullName evidence="1">Uncharacterized protein</fullName>
    </submittedName>
</protein>
<proteinExistence type="predicted"/>
<gene>
    <name evidence="1" type="ORF">PHLGIDRAFT_450103</name>
</gene>
<keyword evidence="2" id="KW-1185">Reference proteome</keyword>
<dbReference type="AlphaFoldDB" id="A0A0C3S799"/>